<organism evidence="2 3">
    <name type="scientific">Anopheles farauti</name>
    <dbReference type="NCBI Taxonomy" id="69004"/>
    <lineage>
        <taxon>Eukaryota</taxon>
        <taxon>Metazoa</taxon>
        <taxon>Ecdysozoa</taxon>
        <taxon>Arthropoda</taxon>
        <taxon>Hexapoda</taxon>
        <taxon>Insecta</taxon>
        <taxon>Pterygota</taxon>
        <taxon>Neoptera</taxon>
        <taxon>Endopterygota</taxon>
        <taxon>Diptera</taxon>
        <taxon>Nematocera</taxon>
        <taxon>Culicoidea</taxon>
        <taxon>Culicidae</taxon>
        <taxon>Anophelinae</taxon>
        <taxon>Anopheles</taxon>
    </lineage>
</organism>
<evidence type="ECO:0000313" key="3">
    <source>
        <dbReference type="Proteomes" id="UP000075886"/>
    </source>
</evidence>
<accession>A0A182Q5I9</accession>
<dbReference type="EMBL" id="AXCN02000947">
    <property type="status" value="NOT_ANNOTATED_CDS"/>
    <property type="molecule type" value="Genomic_DNA"/>
</dbReference>
<proteinExistence type="predicted"/>
<protein>
    <submittedName>
        <fullName evidence="2">Uncharacterized protein</fullName>
    </submittedName>
</protein>
<feature type="compositionally biased region" description="Polar residues" evidence="1">
    <location>
        <begin position="534"/>
        <end position="547"/>
    </location>
</feature>
<name>A0A182Q5I9_9DIPT</name>
<feature type="region of interest" description="Disordered" evidence="1">
    <location>
        <begin position="438"/>
        <end position="547"/>
    </location>
</feature>
<keyword evidence="3" id="KW-1185">Reference proteome</keyword>
<dbReference type="AlphaFoldDB" id="A0A182Q5I9"/>
<feature type="compositionally biased region" description="Low complexity" evidence="1">
    <location>
        <begin position="396"/>
        <end position="415"/>
    </location>
</feature>
<evidence type="ECO:0000313" key="2">
    <source>
        <dbReference type="EnsemblMetazoa" id="AFAF003470-PA"/>
    </source>
</evidence>
<feature type="compositionally biased region" description="Basic and acidic residues" evidence="1">
    <location>
        <begin position="661"/>
        <end position="670"/>
    </location>
</feature>
<feature type="region of interest" description="Disordered" evidence="1">
    <location>
        <begin position="125"/>
        <end position="156"/>
    </location>
</feature>
<dbReference type="Proteomes" id="UP000075886">
    <property type="component" value="Unassembled WGS sequence"/>
</dbReference>
<feature type="region of interest" description="Disordered" evidence="1">
    <location>
        <begin position="342"/>
        <end position="415"/>
    </location>
</feature>
<feature type="compositionally biased region" description="Basic residues" evidence="1">
    <location>
        <begin position="379"/>
        <end position="395"/>
    </location>
</feature>
<dbReference type="VEuPathDB" id="VectorBase:AFAF003470"/>
<reference evidence="3" key="1">
    <citation type="submission" date="2014-01" db="EMBL/GenBank/DDBJ databases">
        <title>The Genome Sequence of Anopheles farauti FAR1 (V2).</title>
        <authorList>
            <consortium name="The Broad Institute Genomics Platform"/>
            <person name="Neafsey D.E."/>
            <person name="Besansky N."/>
            <person name="Howell P."/>
            <person name="Walton C."/>
            <person name="Young S.K."/>
            <person name="Zeng Q."/>
            <person name="Gargeya S."/>
            <person name="Fitzgerald M."/>
            <person name="Haas B."/>
            <person name="Abouelleil A."/>
            <person name="Allen A.W."/>
            <person name="Alvarado L."/>
            <person name="Arachchi H.M."/>
            <person name="Berlin A.M."/>
            <person name="Chapman S.B."/>
            <person name="Gainer-Dewar J."/>
            <person name="Goldberg J."/>
            <person name="Griggs A."/>
            <person name="Gujja S."/>
            <person name="Hansen M."/>
            <person name="Howarth C."/>
            <person name="Imamovic A."/>
            <person name="Ireland A."/>
            <person name="Larimer J."/>
            <person name="McCowan C."/>
            <person name="Murphy C."/>
            <person name="Pearson M."/>
            <person name="Poon T.W."/>
            <person name="Priest M."/>
            <person name="Roberts A."/>
            <person name="Saif S."/>
            <person name="Shea T."/>
            <person name="Sisk P."/>
            <person name="Sykes S."/>
            <person name="Wortman J."/>
            <person name="Nusbaum C."/>
            <person name="Birren B."/>
        </authorList>
    </citation>
    <scope>NUCLEOTIDE SEQUENCE [LARGE SCALE GENOMIC DNA]</scope>
    <source>
        <strain evidence="3">FAR1</strain>
    </source>
</reference>
<evidence type="ECO:0000256" key="1">
    <source>
        <dbReference type="SAM" id="MobiDB-lite"/>
    </source>
</evidence>
<feature type="region of interest" description="Disordered" evidence="1">
    <location>
        <begin position="1"/>
        <end position="22"/>
    </location>
</feature>
<reference evidence="2" key="2">
    <citation type="submission" date="2020-05" db="UniProtKB">
        <authorList>
            <consortium name="EnsemblMetazoa"/>
        </authorList>
    </citation>
    <scope>IDENTIFICATION</scope>
    <source>
        <strain evidence="2">FAR1</strain>
    </source>
</reference>
<sequence>MENQPVVHKPGEKTPGDPNATLTAKLGKRSALEPMVKLGNASTPFTSTDGRKRLVLECDRTPFGPVSLNGSNHSLVLSTPNRTLSTTRSMSFTRGMQTIPVKTTNRYCQVSVVPKRTITLPVQTDESFLRPPTPPPTPKPIERTEMGCQTDEPAGRETCVGTTQTMRVEMPLMLLRPTVQSENVACQTEPVVPEATVARCEDVSKQHLQQQGVADDDVEEGIDSISWVLNDIAKQYGITLQPPTVEKKKKKSKQEQIDFLQECLVKKTYRAVASKVDEKLPKVLEQRLDAYGRETAACRQRLIRWAKHFIRQQQQKQLQAAKARPTVRKVIVLKRKVVRASQPAVPVEDKEVQCDPEQPAPAPTTSAVTVGTQWQRQKPPPRVKKQAGSSARKKAATTTPKTNTKSKTSSTDCKTCSAGAVAGRTRQPMRQTKMSLYAQGSADKGKRQQPQQRKQQGECSPKSSAKLPAAVTPKARRSSQKPEATKVPTPSNAKKTTRRQQKSQSESEGTFIEETPSPPSEPERKYLPYRSPPRFSSTQCSKSTDTSFLTSSQISNLLPPHQIVLDQLDLDQRMSYNSEHLQPVNPEQLVSPLGRMHVHPTTVVPNPRSHTPRYCNTFLVPITKPAQENIPATTPRNMVYVNPSERRVLRRSRAAPGTEGLVREKTPESL</sequence>
<feature type="compositionally biased region" description="Polar residues" evidence="1">
    <location>
        <begin position="363"/>
        <end position="376"/>
    </location>
</feature>
<dbReference type="EnsemblMetazoa" id="AFAF003470-RA">
    <property type="protein sequence ID" value="AFAF003470-PA"/>
    <property type="gene ID" value="AFAF003470"/>
</dbReference>
<feature type="region of interest" description="Disordered" evidence="1">
    <location>
        <begin position="651"/>
        <end position="670"/>
    </location>
</feature>